<comment type="caution">
    <text evidence="7">The sequence shown here is derived from an EMBL/GenBank/DDBJ whole genome shotgun (WGS) entry which is preliminary data.</text>
</comment>
<comment type="subcellular location">
    <subcellularLocation>
        <location evidence="1">Cell membrane</location>
        <topology evidence="1">Multi-pass membrane protein</topology>
    </subcellularLocation>
</comment>
<dbReference type="Proteomes" id="UP001595880">
    <property type="component" value="Unassembled WGS sequence"/>
</dbReference>
<dbReference type="Pfam" id="PF01943">
    <property type="entry name" value="Polysacc_synt"/>
    <property type="match status" value="1"/>
</dbReference>
<gene>
    <name evidence="7" type="ORF">ACFOZ1_02025</name>
</gene>
<keyword evidence="3 6" id="KW-0812">Transmembrane</keyword>
<feature type="transmembrane region" description="Helical" evidence="6">
    <location>
        <begin position="7"/>
        <end position="29"/>
    </location>
</feature>
<evidence type="ECO:0000313" key="8">
    <source>
        <dbReference type="Proteomes" id="UP001595880"/>
    </source>
</evidence>
<feature type="transmembrane region" description="Helical" evidence="6">
    <location>
        <begin position="325"/>
        <end position="349"/>
    </location>
</feature>
<dbReference type="EMBL" id="JBHSDV010000001">
    <property type="protein sequence ID" value="MFC4386580.1"/>
    <property type="molecule type" value="Genomic_DNA"/>
</dbReference>
<dbReference type="PANTHER" id="PTHR30250:SF11">
    <property type="entry name" value="O-ANTIGEN TRANSPORTER-RELATED"/>
    <property type="match status" value="1"/>
</dbReference>
<keyword evidence="5 6" id="KW-0472">Membrane</keyword>
<sequence length="454" mass="52097">MLDFLKKLFSFSIGSFGAGIIAFISIPFLTRVMTPEEYGRGMLFISIAMVFSNISIMGLDQSYARFYDKVNPKILLKKISSLTILSIITFGLIILINKDSINHFFKGEYQYAYLLIFFLFAQNIFRYILVIIRMEQKGYMFSLLYIGQRFTELTLIVMFISLFSAVHLYLIYSSIIGFFIPSILGLIFLFRLINSQSKFDTLENSVKSRSLLKFGVPLMVSTVLITIVLNIDKMLLSLFITDHELGIYTSALQIALSLNIIQSAFNSFWVPYAYSVYQTDGYKDKFNSINNLLTVVMVIVAIVLINFKEAFSVLLGENFEESTSLIPMLVLMPVFYTLSETVSIGINLCKKSYIHFRISFFILIFQVFLLLILINNLNSIGASIGVGTTFLLLYILRLFIGQNYLRFIKKSKILIAIVINLYFYALFVTFFDIIQLSTLLVVLQFLLLFKLIRQ</sequence>
<dbReference type="PANTHER" id="PTHR30250">
    <property type="entry name" value="PST FAMILY PREDICTED COLANIC ACID TRANSPORTER"/>
    <property type="match status" value="1"/>
</dbReference>
<dbReference type="InterPro" id="IPR002797">
    <property type="entry name" value="Polysacc_synth"/>
</dbReference>
<feature type="transmembrane region" description="Helical" evidence="6">
    <location>
        <begin position="380"/>
        <end position="399"/>
    </location>
</feature>
<reference evidence="8" key="1">
    <citation type="journal article" date="2019" name="Int. J. Syst. Evol. Microbiol.">
        <title>The Global Catalogue of Microorganisms (GCM) 10K type strain sequencing project: providing services to taxonomists for standard genome sequencing and annotation.</title>
        <authorList>
            <consortium name="The Broad Institute Genomics Platform"/>
            <consortium name="The Broad Institute Genome Sequencing Center for Infectious Disease"/>
            <person name="Wu L."/>
            <person name="Ma J."/>
        </authorList>
    </citation>
    <scope>NUCLEOTIDE SEQUENCE [LARGE SCALE GENOMIC DNA]</scope>
    <source>
        <strain evidence="8">KACC 14058</strain>
    </source>
</reference>
<feature type="transmembrane region" description="Helical" evidence="6">
    <location>
        <begin position="109"/>
        <end position="129"/>
    </location>
</feature>
<feature type="transmembrane region" description="Helical" evidence="6">
    <location>
        <begin position="286"/>
        <end position="305"/>
    </location>
</feature>
<proteinExistence type="predicted"/>
<evidence type="ECO:0000256" key="1">
    <source>
        <dbReference type="ARBA" id="ARBA00004651"/>
    </source>
</evidence>
<evidence type="ECO:0000256" key="2">
    <source>
        <dbReference type="ARBA" id="ARBA00022475"/>
    </source>
</evidence>
<evidence type="ECO:0000256" key="5">
    <source>
        <dbReference type="ARBA" id="ARBA00023136"/>
    </source>
</evidence>
<keyword evidence="8" id="KW-1185">Reference proteome</keyword>
<accession>A0ABV8VRG8</accession>
<evidence type="ECO:0000256" key="4">
    <source>
        <dbReference type="ARBA" id="ARBA00022989"/>
    </source>
</evidence>
<feature type="transmembrane region" description="Helical" evidence="6">
    <location>
        <begin position="169"/>
        <end position="190"/>
    </location>
</feature>
<protein>
    <submittedName>
        <fullName evidence="7">Lipopolysaccharide biosynthesis protein</fullName>
    </submittedName>
</protein>
<evidence type="ECO:0000256" key="3">
    <source>
        <dbReference type="ARBA" id="ARBA00022692"/>
    </source>
</evidence>
<feature type="transmembrane region" description="Helical" evidence="6">
    <location>
        <begin position="79"/>
        <end position="97"/>
    </location>
</feature>
<feature type="transmembrane region" description="Helical" evidence="6">
    <location>
        <begin position="211"/>
        <end position="231"/>
    </location>
</feature>
<feature type="transmembrane region" description="Helical" evidence="6">
    <location>
        <begin position="141"/>
        <end position="163"/>
    </location>
</feature>
<keyword evidence="2" id="KW-1003">Cell membrane</keyword>
<dbReference type="RefSeq" id="WP_390195295.1">
    <property type="nucleotide sequence ID" value="NZ_JBHSDV010000001.1"/>
</dbReference>
<feature type="transmembrane region" description="Helical" evidence="6">
    <location>
        <begin position="356"/>
        <end position="374"/>
    </location>
</feature>
<dbReference type="InterPro" id="IPR050833">
    <property type="entry name" value="Poly_Biosynth_Transport"/>
</dbReference>
<evidence type="ECO:0000313" key="7">
    <source>
        <dbReference type="EMBL" id="MFC4386580.1"/>
    </source>
</evidence>
<feature type="transmembrane region" description="Helical" evidence="6">
    <location>
        <begin position="251"/>
        <end position="274"/>
    </location>
</feature>
<evidence type="ECO:0000256" key="6">
    <source>
        <dbReference type="SAM" id="Phobius"/>
    </source>
</evidence>
<keyword evidence="4 6" id="KW-1133">Transmembrane helix</keyword>
<feature type="transmembrane region" description="Helical" evidence="6">
    <location>
        <begin position="41"/>
        <end position="59"/>
    </location>
</feature>
<feature type="transmembrane region" description="Helical" evidence="6">
    <location>
        <begin position="411"/>
        <end position="427"/>
    </location>
</feature>
<name>A0ABV8VRG8_9BACI</name>
<organism evidence="7 8">
    <name type="scientific">Gracilibacillus marinus</name>
    <dbReference type="NCBI Taxonomy" id="630535"/>
    <lineage>
        <taxon>Bacteria</taxon>
        <taxon>Bacillati</taxon>
        <taxon>Bacillota</taxon>
        <taxon>Bacilli</taxon>
        <taxon>Bacillales</taxon>
        <taxon>Bacillaceae</taxon>
        <taxon>Gracilibacillus</taxon>
    </lineage>
</organism>